<gene>
    <name evidence="2" type="primary">cycA1</name>
    <name evidence="2" type="ORF">Mal64_38290</name>
</gene>
<evidence type="ECO:0000313" key="2">
    <source>
        <dbReference type="EMBL" id="TWT86289.1"/>
    </source>
</evidence>
<name>A0A5C5ZFU8_9BACT</name>
<dbReference type="EMBL" id="SJPQ01000005">
    <property type="protein sequence ID" value="TWT86289.1"/>
    <property type="molecule type" value="Genomic_DNA"/>
</dbReference>
<dbReference type="Proteomes" id="UP000315440">
    <property type="component" value="Unassembled WGS sequence"/>
</dbReference>
<dbReference type="AlphaFoldDB" id="A0A5C5ZFU8"/>
<comment type="caution">
    <text evidence="2">The sequence shown here is derived from an EMBL/GenBank/DDBJ whole genome shotgun (WGS) entry which is preliminary data.</text>
</comment>
<sequence length="613" mass="65711">MPSTPSHATSRTRRRAALGAVMVLVLFGAGAGRPGAEPQAAPAAPQRIVLDAALPAAQSPPKVTLRLAALPSDAKTPQPSGPSFQRAEFDPDAYRLEDYDLGRFDLDEEAVERFRHAAEHLAAHARKPKPDPIATNGELFVGWTKPEAVLLFTGEQMGYLEPCGCAGLENQKGGLKRRHTLLKSLADAGWPIAAMDAGGQIRRFGHQSQIKFRQSVEALAEIGYGAVGLGTHDLRLGADDLLGVVINLDESKNPLTSANVGLTALGDGFTARLRVLEAGGMKFGVTTVLGAKAVEELAAGSELALMDPSEALAEVVPLLEAEGCDQHVLLVYGDAAEASELARAHDKFDWVVAALGADEPPHRTQAIEGTSHHGRGAHLIETGHKGMYGIVVGLYDGGAEFRYQKTPLDHRFADSEEMQSRFAEYQEELRTMGLEGLGLSPSPHPTGRPVGDKLFAGSAVCGDCHTAAAEAFAATPHAHATETLVALHPARHFDPECLSCHVVGWQPQKYFPYVSGWLSYSETPHLAGQGCENCHGPAARHVAVEYGEIDAEDEEIEELRAALRMEIVPNEGNKEGQVFGAVVKNCVECHDLDNSPDFDFQEYWPAVAHEGKD</sequence>
<dbReference type="Gene3D" id="3.60.21.10">
    <property type="match status" value="1"/>
</dbReference>
<dbReference type="SUPFAM" id="SSF48695">
    <property type="entry name" value="Multiheme cytochromes"/>
    <property type="match status" value="1"/>
</dbReference>
<dbReference type="InterPro" id="IPR029052">
    <property type="entry name" value="Metallo-depent_PP-like"/>
</dbReference>
<dbReference type="Gene3D" id="1.10.1130.10">
    <property type="entry name" value="Flavocytochrome C3, Chain A"/>
    <property type="match status" value="1"/>
</dbReference>
<dbReference type="InterPro" id="IPR036280">
    <property type="entry name" value="Multihaem_cyt_sf"/>
</dbReference>
<reference evidence="2 3" key="1">
    <citation type="submission" date="2019-02" db="EMBL/GenBank/DDBJ databases">
        <title>Deep-cultivation of Planctomycetes and their phenomic and genomic characterization uncovers novel biology.</title>
        <authorList>
            <person name="Wiegand S."/>
            <person name="Jogler M."/>
            <person name="Boedeker C."/>
            <person name="Pinto D."/>
            <person name="Vollmers J."/>
            <person name="Rivas-Marin E."/>
            <person name="Kohn T."/>
            <person name="Peeters S.H."/>
            <person name="Heuer A."/>
            <person name="Rast P."/>
            <person name="Oberbeckmann S."/>
            <person name="Bunk B."/>
            <person name="Jeske O."/>
            <person name="Meyerdierks A."/>
            <person name="Storesund J.E."/>
            <person name="Kallscheuer N."/>
            <person name="Luecker S."/>
            <person name="Lage O.M."/>
            <person name="Pohl T."/>
            <person name="Merkel B.J."/>
            <person name="Hornburger P."/>
            <person name="Mueller R.-W."/>
            <person name="Bruemmer F."/>
            <person name="Labrenz M."/>
            <person name="Spormann A.M."/>
            <person name="Op Den Camp H."/>
            <person name="Overmann J."/>
            <person name="Amann R."/>
            <person name="Jetten M.S.M."/>
            <person name="Mascher T."/>
            <person name="Medema M.H."/>
            <person name="Devos D.P."/>
            <person name="Kaster A.-K."/>
            <person name="Ovreas L."/>
            <person name="Rohde M."/>
            <person name="Galperin M.Y."/>
            <person name="Jogler C."/>
        </authorList>
    </citation>
    <scope>NUCLEOTIDE SEQUENCE [LARGE SCALE GENOMIC DNA]</scope>
    <source>
        <strain evidence="2 3">Mal64</strain>
    </source>
</reference>
<organism evidence="2 3">
    <name type="scientific">Pseudobythopirellula maris</name>
    <dbReference type="NCBI Taxonomy" id="2527991"/>
    <lineage>
        <taxon>Bacteria</taxon>
        <taxon>Pseudomonadati</taxon>
        <taxon>Planctomycetota</taxon>
        <taxon>Planctomycetia</taxon>
        <taxon>Pirellulales</taxon>
        <taxon>Lacipirellulaceae</taxon>
        <taxon>Pseudobythopirellula</taxon>
    </lineage>
</organism>
<dbReference type="InterPro" id="IPR023155">
    <property type="entry name" value="Cyt_c-552/4"/>
</dbReference>
<evidence type="ECO:0000313" key="3">
    <source>
        <dbReference type="Proteomes" id="UP000315440"/>
    </source>
</evidence>
<accession>A0A5C5ZFU8</accession>
<dbReference type="OrthoDB" id="9814800at2"/>
<dbReference type="SUPFAM" id="SSF56300">
    <property type="entry name" value="Metallo-dependent phosphatases"/>
    <property type="match status" value="1"/>
</dbReference>
<dbReference type="RefSeq" id="WP_146403297.1">
    <property type="nucleotide sequence ID" value="NZ_SJPQ01000005.1"/>
</dbReference>
<dbReference type="Pfam" id="PF13435">
    <property type="entry name" value="Cytochrome_C554"/>
    <property type="match status" value="1"/>
</dbReference>
<proteinExistence type="predicted"/>
<keyword evidence="3" id="KW-1185">Reference proteome</keyword>
<protein>
    <submittedName>
        <fullName evidence="2">Cytochrome c-554</fullName>
    </submittedName>
</protein>
<feature type="domain" description="Cytochrome c-552/4" evidence="1">
    <location>
        <begin position="460"/>
        <end position="536"/>
    </location>
</feature>
<evidence type="ECO:0000259" key="1">
    <source>
        <dbReference type="Pfam" id="PF13435"/>
    </source>
</evidence>